<dbReference type="PROSITE" id="PS50007">
    <property type="entry name" value="PIPLC_X_DOMAIN"/>
    <property type="match status" value="1"/>
</dbReference>
<evidence type="ECO:0000313" key="2">
    <source>
        <dbReference type="Ensembl" id="ENSOSIP00000003816.1"/>
    </source>
</evidence>
<name>A0A8C7WVJ7_9TELE</name>
<evidence type="ECO:0000259" key="1">
    <source>
        <dbReference type="SMART" id="SM00148"/>
    </source>
</evidence>
<dbReference type="Proteomes" id="UP000694383">
    <property type="component" value="Unplaced"/>
</dbReference>
<reference evidence="2" key="2">
    <citation type="submission" date="2025-09" db="UniProtKB">
        <authorList>
            <consortium name="Ensembl"/>
        </authorList>
    </citation>
    <scope>IDENTIFICATION</scope>
</reference>
<keyword evidence="3" id="KW-1185">Reference proteome</keyword>
<dbReference type="InterPro" id="IPR017946">
    <property type="entry name" value="PLC-like_Pdiesterase_TIM-brl"/>
</dbReference>
<dbReference type="Gene3D" id="3.20.20.190">
    <property type="entry name" value="Phosphatidylinositol (PI) phosphodiesterase"/>
    <property type="match status" value="1"/>
</dbReference>
<evidence type="ECO:0000313" key="3">
    <source>
        <dbReference type="Proteomes" id="UP000694383"/>
    </source>
</evidence>
<dbReference type="GO" id="GO:0006629">
    <property type="term" value="P:lipid metabolic process"/>
    <property type="evidence" value="ECO:0007669"/>
    <property type="project" value="InterPro"/>
</dbReference>
<dbReference type="GO" id="GO:0008081">
    <property type="term" value="F:phosphoric diester hydrolase activity"/>
    <property type="evidence" value="ECO:0007669"/>
    <property type="project" value="InterPro"/>
</dbReference>
<proteinExistence type="predicted"/>
<dbReference type="Ensembl" id="ENSOSIT00000004088.1">
    <property type="protein sequence ID" value="ENSOSIP00000003816.1"/>
    <property type="gene ID" value="ENSOSIG00000002565.1"/>
</dbReference>
<dbReference type="Pfam" id="PF00388">
    <property type="entry name" value="PI-PLC-X"/>
    <property type="match status" value="1"/>
</dbReference>
<organism evidence="2 3">
    <name type="scientific">Oryzias sinensis</name>
    <name type="common">Chinese medaka</name>
    <dbReference type="NCBI Taxonomy" id="183150"/>
    <lineage>
        <taxon>Eukaryota</taxon>
        <taxon>Metazoa</taxon>
        <taxon>Chordata</taxon>
        <taxon>Craniata</taxon>
        <taxon>Vertebrata</taxon>
        <taxon>Euteleostomi</taxon>
        <taxon>Actinopterygii</taxon>
        <taxon>Neopterygii</taxon>
        <taxon>Teleostei</taxon>
        <taxon>Neoteleostei</taxon>
        <taxon>Acanthomorphata</taxon>
        <taxon>Ovalentaria</taxon>
        <taxon>Atherinomorphae</taxon>
        <taxon>Beloniformes</taxon>
        <taxon>Adrianichthyidae</taxon>
        <taxon>Oryziinae</taxon>
        <taxon>Oryzias</taxon>
    </lineage>
</organism>
<protein>
    <recommendedName>
        <fullName evidence="1">Phosphatidylinositol-specific phospholipase C X domain-containing protein</fullName>
    </recommendedName>
</protein>
<sequence length="362" mass="42029">MLHSTANFPSFSDLKDSTVWKTVCCRYDRVLSYFHFICRRRSSGTASEGCGERMKENSDWMSKLPPNLHTVPLFNLAIPGSHDSMSFDLDVNSSIVEPDQLRRFSRFCCVRKLVHRWGTTQEVNIKEQLDAGVRYFDLRIARKPKDTDPNRLYFYHGLYTRTEVETVFRDINEWAEKHRKEVLILSLSHFKGFDKFAASLHNHLIHFIKTLFGAKLVPKTVTDKPTLKTCWDHGRNVIVSYDHPAYQQTALWTKIKYYYADSMDRAMVVSTLSHVLETGKPSNCFFVCGLNLTLPVDRRVLKYVLRICDNFPNVVRRGLPQLLLWVQQQSAKTPFNIVASDVVTRSDFVSTIIQLNWKHQKA</sequence>
<accession>A0A8C7WVJ7</accession>
<dbReference type="InterPro" id="IPR000909">
    <property type="entry name" value="PLipase_C_PInositol-sp_X_dom"/>
</dbReference>
<dbReference type="PANTHER" id="PTHR13593:SF24">
    <property type="entry name" value="PI-PLC X DOMAIN-CONTAINING PROTEIN 1"/>
    <property type="match status" value="1"/>
</dbReference>
<dbReference type="SMART" id="SM00148">
    <property type="entry name" value="PLCXc"/>
    <property type="match status" value="1"/>
</dbReference>
<reference evidence="2" key="1">
    <citation type="submission" date="2025-08" db="UniProtKB">
        <authorList>
            <consortium name="Ensembl"/>
        </authorList>
    </citation>
    <scope>IDENTIFICATION</scope>
</reference>
<dbReference type="PANTHER" id="PTHR13593">
    <property type="match status" value="1"/>
</dbReference>
<feature type="domain" description="Phosphatidylinositol-specific phospholipase C X" evidence="1">
    <location>
        <begin position="67"/>
        <end position="242"/>
    </location>
</feature>
<dbReference type="SUPFAM" id="SSF51695">
    <property type="entry name" value="PLC-like phosphodiesterases"/>
    <property type="match status" value="1"/>
</dbReference>
<dbReference type="GeneTree" id="ENSGT00940000161625"/>
<dbReference type="AlphaFoldDB" id="A0A8C7WVJ7"/>
<dbReference type="InterPro" id="IPR051057">
    <property type="entry name" value="PI-PLC_domain"/>
</dbReference>